<dbReference type="PANTHER" id="PTHR48051">
    <property type="match status" value="1"/>
</dbReference>
<accession>A0A8J5X9N5</accession>
<evidence type="ECO:0000313" key="4">
    <source>
        <dbReference type="Proteomes" id="UP000751190"/>
    </source>
</evidence>
<dbReference type="PROSITE" id="PS51450">
    <property type="entry name" value="LRR"/>
    <property type="match status" value="1"/>
</dbReference>
<dbReference type="AlphaFoldDB" id="A0A8J5X9N5"/>
<comment type="caution">
    <text evidence="3">The sequence shown here is derived from an EMBL/GenBank/DDBJ whole genome shotgun (WGS) entry which is preliminary data.</text>
</comment>
<dbReference type="OMA" id="INCERNS"/>
<dbReference type="InterPro" id="IPR032675">
    <property type="entry name" value="LRR_dom_sf"/>
</dbReference>
<dbReference type="Proteomes" id="UP000751190">
    <property type="component" value="Unassembled WGS sequence"/>
</dbReference>
<proteinExistence type="predicted"/>
<dbReference type="GO" id="GO:0005737">
    <property type="term" value="C:cytoplasm"/>
    <property type="evidence" value="ECO:0007669"/>
    <property type="project" value="TreeGrafter"/>
</dbReference>
<dbReference type="OrthoDB" id="1728874at2759"/>
<evidence type="ECO:0000313" key="3">
    <source>
        <dbReference type="EMBL" id="KAG8459162.1"/>
    </source>
</evidence>
<evidence type="ECO:0000256" key="1">
    <source>
        <dbReference type="ARBA" id="ARBA00022614"/>
    </source>
</evidence>
<organism evidence="3 4">
    <name type="scientific">Diacronema lutheri</name>
    <name type="common">Unicellular marine alga</name>
    <name type="synonym">Monochrysis lutheri</name>
    <dbReference type="NCBI Taxonomy" id="2081491"/>
    <lineage>
        <taxon>Eukaryota</taxon>
        <taxon>Haptista</taxon>
        <taxon>Haptophyta</taxon>
        <taxon>Pavlovophyceae</taxon>
        <taxon>Pavlovales</taxon>
        <taxon>Pavlovaceae</taxon>
        <taxon>Diacronema</taxon>
    </lineage>
</organism>
<dbReference type="EMBL" id="JAGTXO010000043">
    <property type="protein sequence ID" value="KAG8459162.1"/>
    <property type="molecule type" value="Genomic_DNA"/>
</dbReference>
<dbReference type="Pfam" id="PF13855">
    <property type="entry name" value="LRR_8"/>
    <property type="match status" value="1"/>
</dbReference>
<reference evidence="3" key="1">
    <citation type="submission" date="2021-05" db="EMBL/GenBank/DDBJ databases">
        <title>The genome of the haptophyte Pavlova lutheri (Diacronema luteri, Pavlovales) - a model for lipid biosynthesis in eukaryotic algae.</title>
        <authorList>
            <person name="Hulatt C.J."/>
            <person name="Posewitz M.C."/>
        </authorList>
    </citation>
    <scope>NUCLEOTIDE SEQUENCE</scope>
    <source>
        <strain evidence="3">NIVA-4/92</strain>
    </source>
</reference>
<keyword evidence="1" id="KW-0433">Leucine-rich repeat</keyword>
<dbReference type="InterPro" id="IPR003591">
    <property type="entry name" value="Leu-rich_rpt_typical-subtyp"/>
</dbReference>
<dbReference type="InterPro" id="IPR001611">
    <property type="entry name" value="Leu-rich_rpt"/>
</dbReference>
<dbReference type="SUPFAM" id="SSF52058">
    <property type="entry name" value="L domain-like"/>
    <property type="match status" value="1"/>
</dbReference>
<dbReference type="SMART" id="SM00369">
    <property type="entry name" value="LRR_TYP"/>
    <property type="match status" value="4"/>
</dbReference>
<name>A0A8J5X9N5_DIALT</name>
<keyword evidence="2" id="KW-0677">Repeat</keyword>
<sequence>MGNSNTATRLERADKTGVLVLQKQMPPLTKVPDAALKMSKLRTLDLAHNQIKKLGPAIGALSGTLTSLVLSHNRMSELDPVIGTLSRLELLDVRHNSLATLPAPIVGCRRLKKLHVDDNALVELPAAIGDLCALVLLTASRNKLAALPDDFGRLAQLVEVDLSDNELALLPASLSGCERLRLLKLRGNRALAPLPAALLTDTALDRVEVDEHLIGGDGLLAGDGADAYNGRRKQLLDKELHAKLHGGDLKFST</sequence>
<keyword evidence="4" id="KW-1185">Reference proteome</keyword>
<dbReference type="InterPro" id="IPR050216">
    <property type="entry name" value="LRR_domain-containing"/>
</dbReference>
<dbReference type="Gene3D" id="3.80.10.10">
    <property type="entry name" value="Ribonuclease Inhibitor"/>
    <property type="match status" value="1"/>
</dbReference>
<gene>
    <name evidence="3" type="ORF">KFE25_005673</name>
</gene>
<dbReference type="PANTHER" id="PTHR48051:SF1">
    <property type="entry name" value="RAS SUPPRESSOR PROTEIN 1"/>
    <property type="match status" value="1"/>
</dbReference>
<dbReference type="Pfam" id="PF00560">
    <property type="entry name" value="LRR_1"/>
    <property type="match status" value="1"/>
</dbReference>
<evidence type="ECO:0000256" key="2">
    <source>
        <dbReference type="ARBA" id="ARBA00022737"/>
    </source>
</evidence>
<protein>
    <submittedName>
        <fullName evidence="3">Uncharacterized protein</fullName>
    </submittedName>
</protein>